<name>A0AAV3UHZ4_9EURY</name>
<dbReference type="Proteomes" id="UP001501729">
    <property type="component" value="Unassembled WGS sequence"/>
</dbReference>
<gene>
    <name evidence="1" type="ORF">GCM10025751_25600</name>
</gene>
<comment type="caution">
    <text evidence="1">The sequence shown here is derived from an EMBL/GenBank/DDBJ whole genome shotgun (WGS) entry which is preliminary data.</text>
</comment>
<sequence>MYSLDHSFDNIFVLIISFAKLVDTEDHFDILSALKREDSSVGGSATDPRGQLAGSCALLWDCREGVVSPVDCA</sequence>
<keyword evidence="2" id="KW-1185">Reference proteome</keyword>
<protein>
    <submittedName>
        <fullName evidence="1">Uncharacterized protein</fullName>
    </submittedName>
</protein>
<organism evidence="1 2">
    <name type="scientific">Haladaptatus pallidirubidus</name>
    <dbReference type="NCBI Taxonomy" id="1008152"/>
    <lineage>
        <taxon>Archaea</taxon>
        <taxon>Methanobacteriati</taxon>
        <taxon>Methanobacteriota</taxon>
        <taxon>Stenosarchaea group</taxon>
        <taxon>Halobacteria</taxon>
        <taxon>Halobacteriales</taxon>
        <taxon>Haladaptataceae</taxon>
        <taxon>Haladaptatus</taxon>
    </lineage>
</organism>
<dbReference type="EMBL" id="BAABKX010000008">
    <property type="protein sequence ID" value="GAA5050935.1"/>
    <property type="molecule type" value="Genomic_DNA"/>
</dbReference>
<accession>A0AAV3UHZ4</accession>
<evidence type="ECO:0000313" key="1">
    <source>
        <dbReference type="EMBL" id="GAA5050935.1"/>
    </source>
</evidence>
<evidence type="ECO:0000313" key="2">
    <source>
        <dbReference type="Proteomes" id="UP001501729"/>
    </source>
</evidence>
<proteinExistence type="predicted"/>
<dbReference type="AlphaFoldDB" id="A0AAV3UHZ4"/>
<reference evidence="1 2" key="1">
    <citation type="journal article" date="2019" name="Int. J. Syst. Evol. Microbiol.">
        <title>The Global Catalogue of Microorganisms (GCM) 10K type strain sequencing project: providing services to taxonomists for standard genome sequencing and annotation.</title>
        <authorList>
            <consortium name="The Broad Institute Genomics Platform"/>
            <consortium name="The Broad Institute Genome Sequencing Center for Infectious Disease"/>
            <person name="Wu L."/>
            <person name="Ma J."/>
        </authorList>
    </citation>
    <scope>NUCLEOTIDE SEQUENCE [LARGE SCALE GENOMIC DNA]</scope>
    <source>
        <strain evidence="1 2">JCM 17504</strain>
    </source>
</reference>